<keyword evidence="7" id="KW-1185">Reference proteome</keyword>
<evidence type="ECO:0000313" key="7">
    <source>
        <dbReference type="Proteomes" id="UP001317629"/>
    </source>
</evidence>
<organism evidence="6 7">
    <name type="scientific">Methylocystis iwaonis</name>
    <dbReference type="NCBI Taxonomy" id="2885079"/>
    <lineage>
        <taxon>Bacteria</taxon>
        <taxon>Pseudomonadati</taxon>
        <taxon>Pseudomonadota</taxon>
        <taxon>Alphaproteobacteria</taxon>
        <taxon>Hyphomicrobiales</taxon>
        <taxon>Methylocystaceae</taxon>
        <taxon>Methylocystis</taxon>
    </lineage>
</organism>
<evidence type="ECO:0000259" key="5">
    <source>
        <dbReference type="PROSITE" id="PS51935"/>
    </source>
</evidence>
<evidence type="ECO:0000256" key="3">
    <source>
        <dbReference type="ARBA" id="ARBA00022801"/>
    </source>
</evidence>
<comment type="similarity">
    <text evidence="1">Belongs to the peptidase C40 family.</text>
</comment>
<evidence type="ECO:0000256" key="4">
    <source>
        <dbReference type="ARBA" id="ARBA00022807"/>
    </source>
</evidence>
<evidence type="ECO:0000256" key="2">
    <source>
        <dbReference type="ARBA" id="ARBA00022670"/>
    </source>
</evidence>
<evidence type="ECO:0000313" key="6">
    <source>
        <dbReference type="EMBL" id="BDV33912.1"/>
    </source>
</evidence>
<dbReference type="InterPro" id="IPR038765">
    <property type="entry name" value="Papain-like_cys_pep_sf"/>
</dbReference>
<dbReference type="InterPro" id="IPR011929">
    <property type="entry name" value="Phage_pept_NlpC/P60"/>
</dbReference>
<dbReference type="EMBL" id="AP027142">
    <property type="protein sequence ID" value="BDV33912.1"/>
    <property type="molecule type" value="Genomic_DNA"/>
</dbReference>
<protein>
    <recommendedName>
        <fullName evidence="5">NlpC/P60 domain-containing protein</fullName>
    </recommendedName>
</protein>
<dbReference type="InterPro" id="IPR000064">
    <property type="entry name" value="NLP_P60_dom"/>
</dbReference>
<keyword evidence="4" id="KW-0788">Thiol protease</keyword>
<evidence type="ECO:0000256" key="1">
    <source>
        <dbReference type="ARBA" id="ARBA00007074"/>
    </source>
</evidence>
<dbReference type="NCBIfam" id="TIGR02219">
    <property type="entry name" value="phage_NlpC_fam"/>
    <property type="match status" value="1"/>
</dbReference>
<sequence length="153" mass="16646">MRAKLQSPKVPTRADIVAAALRWIGTPYHHQAAVRGAGCDCLGLVRGVWREVYGAEPEAPPPYSPDWGEAGKAEHILDAARRNMSELSPGAAQPGDVLVFRMVEGRIAKHIAIVAYDRTMIHAVARDGVRCVPLDAGWIRRAVAGFAFPRVED</sequence>
<name>A0ABN6VFA7_9HYPH</name>
<dbReference type="Gene3D" id="3.90.1720.10">
    <property type="entry name" value="endopeptidase domain like (from Nostoc punctiforme)"/>
    <property type="match status" value="1"/>
</dbReference>
<reference evidence="6 7" key="1">
    <citation type="journal article" date="2023" name="Int. J. Syst. Evol. Microbiol.">
        <title>Methylocystis iwaonis sp. nov., a type II methane-oxidizing bacterium from surface soil of a rice paddy field in Japan, and emended description of the genus Methylocystis (ex Whittenbury et al. 1970) Bowman et al. 1993.</title>
        <authorList>
            <person name="Kaise H."/>
            <person name="Sawadogo J.B."/>
            <person name="Alam M.S."/>
            <person name="Ueno C."/>
            <person name="Dianou D."/>
            <person name="Shinjo R."/>
            <person name="Asakawa S."/>
        </authorList>
    </citation>
    <scope>NUCLEOTIDE SEQUENCE [LARGE SCALE GENOMIC DNA]</scope>
    <source>
        <strain evidence="6 7">SS37A-Re</strain>
    </source>
</reference>
<dbReference type="Pfam" id="PF00877">
    <property type="entry name" value="NLPC_P60"/>
    <property type="match status" value="1"/>
</dbReference>
<keyword evidence="3" id="KW-0378">Hydrolase</keyword>
<gene>
    <name evidence="6" type="ORF">SS37A_14410</name>
</gene>
<accession>A0ABN6VFA7</accession>
<proteinExistence type="inferred from homology"/>
<dbReference type="SUPFAM" id="SSF54001">
    <property type="entry name" value="Cysteine proteinases"/>
    <property type="match status" value="1"/>
</dbReference>
<dbReference type="PROSITE" id="PS51935">
    <property type="entry name" value="NLPC_P60"/>
    <property type="match status" value="1"/>
</dbReference>
<dbReference type="Proteomes" id="UP001317629">
    <property type="component" value="Chromosome"/>
</dbReference>
<feature type="domain" description="NlpC/P60" evidence="5">
    <location>
        <begin position="10"/>
        <end position="149"/>
    </location>
</feature>
<keyword evidence="2" id="KW-0645">Protease</keyword>